<sequence length="503" mass="56600">MAALMTQIWCTRFGSTCFPFLLLVILSTFTGSESSVSVIFNGTGRDHLLLPTDLPRNTTHIYLDHNHIIEICKMQYPKLIYLNLSHNDIATIETLSFEYTKKLKTLDLSYNKITGTSLTLKTFEKLESLERLILKGNPLYVIKSSVFIVSYFSRLRYEIDFSYCHISVVEPSALANLAKCNALNLSHNNISKLHALSFANIIHLKKLDLSHNSLTEISPSLFSFAHINTLLLNGNHVTKLHCPSLNRIHNLYHLNLAGNHLRSLPCSNFAGSNLRYLDLSNSHLEKLDVDFLSPALKKNLRTLRLNNCPLLQYITAKKSGFTALQSLYLNNNPKLHHIDALAFSLSNKSLKLASIIDIAANRLPKDMLNWSQVLRLSMTNLTCDCTASWMLSANIFNQRNVVLQCAEPLRFKGRSLFTIPPESLVCRTSTKFILTLTLSAVALVVVVLTVIYFRMKKKKKCESCGKRHNGVGYVSVYTHDVEEPSSRIIAPGVNKAFNDAVDV</sequence>
<protein>
    <recommendedName>
        <fullName evidence="6">LRRCT domain-containing protein</fullName>
    </recommendedName>
</protein>
<keyword evidence="3" id="KW-0812">Transmembrane</keyword>
<evidence type="ECO:0000313" key="5">
    <source>
        <dbReference type="EMBL" id="KOF77196.1"/>
    </source>
</evidence>
<evidence type="ECO:0000256" key="2">
    <source>
        <dbReference type="ARBA" id="ARBA00022737"/>
    </source>
</evidence>
<evidence type="ECO:0000256" key="3">
    <source>
        <dbReference type="SAM" id="Phobius"/>
    </source>
</evidence>
<name>A0A0L8GJL9_OCTBM</name>
<keyword evidence="3" id="KW-1133">Transmembrane helix</keyword>
<dbReference type="SMART" id="SM00369">
    <property type="entry name" value="LRR_TYP"/>
    <property type="match status" value="8"/>
</dbReference>
<feature type="signal peptide" evidence="4">
    <location>
        <begin position="1"/>
        <end position="34"/>
    </location>
</feature>
<dbReference type="OrthoDB" id="6099413at2759"/>
<dbReference type="EMBL" id="KQ421531">
    <property type="protein sequence ID" value="KOF77196.1"/>
    <property type="molecule type" value="Genomic_DNA"/>
</dbReference>
<feature type="transmembrane region" description="Helical" evidence="3">
    <location>
        <begin position="432"/>
        <end position="453"/>
    </location>
</feature>
<dbReference type="Pfam" id="PF13855">
    <property type="entry name" value="LRR_8"/>
    <property type="match status" value="2"/>
</dbReference>
<dbReference type="InterPro" id="IPR003591">
    <property type="entry name" value="Leu-rich_rpt_typical-subtyp"/>
</dbReference>
<keyword evidence="4" id="KW-0732">Signal</keyword>
<dbReference type="Gene3D" id="3.80.10.10">
    <property type="entry name" value="Ribonuclease Inhibitor"/>
    <property type="match status" value="4"/>
</dbReference>
<keyword evidence="1" id="KW-0433">Leucine-rich repeat</keyword>
<keyword evidence="2" id="KW-0677">Repeat</keyword>
<dbReference type="Pfam" id="PF00560">
    <property type="entry name" value="LRR_1"/>
    <property type="match status" value="1"/>
</dbReference>
<dbReference type="PANTHER" id="PTHR45617:SF143">
    <property type="entry name" value="CHAOPTIN-LIKE PROTEIN"/>
    <property type="match status" value="1"/>
</dbReference>
<accession>A0A0L8GJL9</accession>
<dbReference type="InterPro" id="IPR032675">
    <property type="entry name" value="LRR_dom_sf"/>
</dbReference>
<organism evidence="5">
    <name type="scientific">Octopus bimaculoides</name>
    <name type="common">California two-spotted octopus</name>
    <dbReference type="NCBI Taxonomy" id="37653"/>
    <lineage>
        <taxon>Eukaryota</taxon>
        <taxon>Metazoa</taxon>
        <taxon>Spiralia</taxon>
        <taxon>Lophotrochozoa</taxon>
        <taxon>Mollusca</taxon>
        <taxon>Cephalopoda</taxon>
        <taxon>Coleoidea</taxon>
        <taxon>Octopodiformes</taxon>
        <taxon>Octopoda</taxon>
        <taxon>Incirrata</taxon>
        <taxon>Octopodidae</taxon>
        <taxon>Octopus</taxon>
    </lineage>
</organism>
<dbReference type="PROSITE" id="PS51450">
    <property type="entry name" value="LRR"/>
    <property type="match status" value="4"/>
</dbReference>
<feature type="chain" id="PRO_5005583144" description="LRRCT domain-containing protein" evidence="4">
    <location>
        <begin position="35"/>
        <end position="503"/>
    </location>
</feature>
<proteinExistence type="predicted"/>
<dbReference type="AlphaFoldDB" id="A0A0L8GJL9"/>
<evidence type="ECO:0000256" key="1">
    <source>
        <dbReference type="ARBA" id="ARBA00022614"/>
    </source>
</evidence>
<evidence type="ECO:0000256" key="4">
    <source>
        <dbReference type="SAM" id="SignalP"/>
    </source>
</evidence>
<dbReference type="PANTHER" id="PTHR45617">
    <property type="entry name" value="LEUCINE RICH REPEAT FAMILY PROTEIN"/>
    <property type="match status" value="1"/>
</dbReference>
<dbReference type="KEGG" id="obi:106876408"/>
<evidence type="ECO:0008006" key="6">
    <source>
        <dbReference type="Google" id="ProtNLM"/>
    </source>
</evidence>
<gene>
    <name evidence="5" type="ORF">OCBIM_22032401mg</name>
</gene>
<reference evidence="5" key="1">
    <citation type="submission" date="2015-07" db="EMBL/GenBank/DDBJ databases">
        <title>MeaNS - Measles Nucleotide Surveillance Program.</title>
        <authorList>
            <person name="Tran T."/>
            <person name="Druce J."/>
        </authorList>
    </citation>
    <scope>NUCLEOTIDE SEQUENCE</scope>
    <source>
        <strain evidence="5">UCB-OBI-ISO-001</strain>
        <tissue evidence="5">Gonad</tissue>
    </source>
</reference>
<dbReference type="SUPFAM" id="SSF52058">
    <property type="entry name" value="L domain-like"/>
    <property type="match status" value="1"/>
</dbReference>
<dbReference type="STRING" id="37653.A0A0L8GJL9"/>
<dbReference type="PRINTS" id="PR00019">
    <property type="entry name" value="LEURICHRPT"/>
</dbReference>
<keyword evidence="3" id="KW-0472">Membrane</keyword>
<dbReference type="OMA" id="WICDCEN"/>
<dbReference type="InterPro" id="IPR001611">
    <property type="entry name" value="Leu-rich_rpt"/>
</dbReference>